<dbReference type="Pfam" id="PF14014">
    <property type="entry name" value="DUF4230"/>
    <property type="match status" value="1"/>
</dbReference>
<accession>A0ABR7M5X8</accession>
<dbReference type="RefSeq" id="WP_187255459.1">
    <property type="nucleotide sequence ID" value="NZ_JBHULF010000006.1"/>
</dbReference>
<name>A0ABR7M5X8_9BACT</name>
<dbReference type="InterPro" id="IPR025324">
    <property type="entry name" value="DUF4230"/>
</dbReference>
<keyword evidence="2" id="KW-1185">Reference proteome</keyword>
<evidence type="ECO:0008006" key="3">
    <source>
        <dbReference type="Google" id="ProtNLM"/>
    </source>
</evidence>
<reference evidence="1 2" key="1">
    <citation type="submission" date="2016-07" db="EMBL/GenBank/DDBJ databases">
        <title>Genome analysis of Flavihumibacter stibioxidans YS-17.</title>
        <authorList>
            <person name="Shi K."/>
            <person name="Han Y."/>
            <person name="Wang G."/>
        </authorList>
    </citation>
    <scope>NUCLEOTIDE SEQUENCE [LARGE SCALE GENOMIC DNA]</scope>
    <source>
        <strain evidence="1 2">YS-17</strain>
    </source>
</reference>
<gene>
    <name evidence="1" type="ORF">BC349_04085</name>
</gene>
<comment type="caution">
    <text evidence="1">The sequence shown here is derived from an EMBL/GenBank/DDBJ whole genome shotgun (WGS) entry which is preliminary data.</text>
</comment>
<evidence type="ECO:0000313" key="1">
    <source>
        <dbReference type="EMBL" id="MBC6490135.1"/>
    </source>
</evidence>
<dbReference type="EMBL" id="MBUA01000001">
    <property type="protein sequence ID" value="MBC6490135.1"/>
    <property type="molecule type" value="Genomic_DNA"/>
</dbReference>
<protein>
    <recommendedName>
        <fullName evidence="3">DUF4230 domain-containing protein</fullName>
    </recommendedName>
</protein>
<organism evidence="1 2">
    <name type="scientific">Flavihumibacter stibioxidans</name>
    <dbReference type="NCBI Taxonomy" id="1834163"/>
    <lineage>
        <taxon>Bacteria</taxon>
        <taxon>Pseudomonadati</taxon>
        <taxon>Bacteroidota</taxon>
        <taxon>Chitinophagia</taxon>
        <taxon>Chitinophagales</taxon>
        <taxon>Chitinophagaceae</taxon>
        <taxon>Flavihumibacter</taxon>
    </lineage>
</organism>
<proteinExistence type="predicted"/>
<dbReference type="Proteomes" id="UP000765802">
    <property type="component" value="Unassembled WGS sequence"/>
</dbReference>
<sequence>MIKNIRQLLVGLVILAGGYFLAVSFNLLPSFSKIFSAAPVIIDDTPILIKEVRQISEMVSITSFDEVVVSSHKPAPAGSARQLIELVSPAPLYSLDRLVLVIKGKIMVGTDLAQLSNRQVYIQGDSVSMQIPPARILDIIVNPSDTETFIEKGDWSPAEVNELKMNAREKLRARAIEKGLLKKADEQSLLVISNFLRMLGYKKIRVVTAP</sequence>
<evidence type="ECO:0000313" key="2">
    <source>
        <dbReference type="Proteomes" id="UP000765802"/>
    </source>
</evidence>